<comment type="subcellular location">
    <subcellularLocation>
        <location evidence="3">Mitochondrion</location>
    </subcellularLocation>
    <subcellularLocation>
        <location evidence="2">Nucleus</location>
    </subcellularLocation>
</comment>
<dbReference type="Gene3D" id="3.90.79.10">
    <property type="entry name" value="Nucleoside Triphosphate Pyrophosphohydrolase"/>
    <property type="match status" value="1"/>
</dbReference>
<name>A0A4W4FRX0_ELEEL</name>
<dbReference type="OMA" id="CRPGDFN"/>
<evidence type="ECO:0000256" key="15">
    <source>
        <dbReference type="ARBA" id="ARBA00023242"/>
    </source>
</evidence>
<dbReference type="InterPro" id="IPR004036">
    <property type="entry name" value="Endonuclease-III-like_CS2"/>
</dbReference>
<dbReference type="PROSITE" id="PS01155">
    <property type="entry name" value="ENDONUCLEASE_III_2"/>
    <property type="match status" value="1"/>
</dbReference>
<evidence type="ECO:0000256" key="1">
    <source>
        <dbReference type="ARBA" id="ARBA00000843"/>
    </source>
</evidence>
<keyword evidence="11 18" id="KW-0408">Iron</keyword>
<keyword evidence="9 18" id="KW-0227">DNA damage</keyword>
<dbReference type="Proteomes" id="UP000314983">
    <property type="component" value="Chromosome 23"/>
</dbReference>
<dbReference type="SMART" id="SM00525">
    <property type="entry name" value="FES"/>
    <property type="match status" value="1"/>
</dbReference>
<dbReference type="InterPro" id="IPR029119">
    <property type="entry name" value="MutY_C"/>
</dbReference>
<evidence type="ECO:0000256" key="9">
    <source>
        <dbReference type="ARBA" id="ARBA00022763"/>
    </source>
</evidence>
<evidence type="ECO:0000256" key="4">
    <source>
        <dbReference type="ARBA" id="ARBA00008343"/>
    </source>
</evidence>
<dbReference type="Gene3D" id="1.10.340.30">
    <property type="entry name" value="Hypothetical protein, domain 2"/>
    <property type="match status" value="1"/>
</dbReference>
<dbReference type="SMART" id="SM00478">
    <property type="entry name" value="ENDO3c"/>
    <property type="match status" value="1"/>
</dbReference>
<reference evidence="20" key="4">
    <citation type="submission" date="2025-08" db="UniProtKB">
        <authorList>
            <consortium name="Ensembl"/>
        </authorList>
    </citation>
    <scope>IDENTIFICATION</scope>
</reference>
<dbReference type="Gene3D" id="1.10.1670.10">
    <property type="entry name" value="Helix-hairpin-Helix base-excision DNA repair enzymes (C-terminal)"/>
    <property type="match status" value="1"/>
</dbReference>
<dbReference type="Pfam" id="PF14815">
    <property type="entry name" value="NUDIX_4"/>
    <property type="match status" value="1"/>
</dbReference>
<protein>
    <recommendedName>
        <fullName evidence="6 18">Adenine DNA glycosylase</fullName>
        <ecNumber evidence="5 18">3.2.2.31</ecNumber>
    </recommendedName>
</protein>
<dbReference type="FunFam" id="1.10.340.30:FF:000002">
    <property type="entry name" value="Adenine DNA glycosylase"/>
    <property type="match status" value="1"/>
</dbReference>
<keyword evidence="21" id="KW-1185">Reference proteome</keyword>
<keyword evidence="7" id="KW-0004">4Fe-4S</keyword>
<comment type="similarity">
    <text evidence="4 18">Belongs to the Nth/MutY family.</text>
</comment>
<dbReference type="SUPFAM" id="SSF55811">
    <property type="entry name" value="Nudix"/>
    <property type="match status" value="1"/>
</dbReference>
<dbReference type="Ensembl" id="ENSEEET00000028055.2">
    <property type="protein sequence ID" value="ENSEEEP00000027737.2"/>
    <property type="gene ID" value="ENSEEEG00000013352.2"/>
</dbReference>
<dbReference type="InterPro" id="IPR004035">
    <property type="entry name" value="Endouclease-III_FeS-bd_BS"/>
</dbReference>
<keyword evidence="10" id="KW-0378">Hydrolase</keyword>
<feature type="domain" description="HhH-GPD" evidence="19">
    <location>
        <begin position="89"/>
        <end position="241"/>
    </location>
</feature>
<dbReference type="GO" id="GO:0046872">
    <property type="term" value="F:metal ion binding"/>
    <property type="evidence" value="ECO:0007669"/>
    <property type="project" value="UniProtKB-UniRule"/>
</dbReference>
<evidence type="ECO:0000256" key="5">
    <source>
        <dbReference type="ARBA" id="ARBA00012045"/>
    </source>
</evidence>
<evidence type="ECO:0000256" key="16">
    <source>
        <dbReference type="ARBA" id="ARBA00023295"/>
    </source>
</evidence>
<evidence type="ECO:0000313" key="20">
    <source>
        <dbReference type="Ensembl" id="ENSEEEP00000027737.2"/>
    </source>
</evidence>
<dbReference type="EC" id="3.2.2.31" evidence="5 18"/>
<reference evidence="20" key="5">
    <citation type="submission" date="2025-09" db="UniProtKB">
        <authorList>
            <consortium name="Ensembl"/>
        </authorList>
    </citation>
    <scope>IDENTIFICATION</scope>
</reference>
<dbReference type="InterPro" id="IPR003651">
    <property type="entry name" value="Endonuclease3_FeS-loop_motif"/>
</dbReference>
<dbReference type="SUPFAM" id="SSF48150">
    <property type="entry name" value="DNA-glycosylase"/>
    <property type="match status" value="1"/>
</dbReference>
<dbReference type="GeneTree" id="ENSGT00510000047220"/>
<evidence type="ECO:0000256" key="8">
    <source>
        <dbReference type="ARBA" id="ARBA00022723"/>
    </source>
</evidence>
<comment type="function">
    <text evidence="17">Involved in oxidative DNA damage repair. Initiates repair of A*oxoG to C*G by removing the inappropriately paired adenine base from the DNA backbone. Possesses both adenine and 2-OH-A DNA glycosylase activities.</text>
</comment>
<organism evidence="20 21">
    <name type="scientific">Electrophorus electricus</name>
    <name type="common">Electric eel</name>
    <name type="synonym">Gymnotus electricus</name>
    <dbReference type="NCBI Taxonomy" id="8005"/>
    <lineage>
        <taxon>Eukaryota</taxon>
        <taxon>Metazoa</taxon>
        <taxon>Chordata</taxon>
        <taxon>Craniata</taxon>
        <taxon>Vertebrata</taxon>
        <taxon>Euteleostomi</taxon>
        <taxon>Actinopterygii</taxon>
        <taxon>Neopterygii</taxon>
        <taxon>Teleostei</taxon>
        <taxon>Ostariophysi</taxon>
        <taxon>Gymnotiformes</taxon>
        <taxon>Gymnotoidei</taxon>
        <taxon>Gymnotidae</taxon>
        <taxon>Electrophorus</taxon>
    </lineage>
</organism>
<dbReference type="STRING" id="8005.ENSEEEP00000027737"/>
<dbReference type="GO" id="GO:0034039">
    <property type="term" value="F:8-oxo-7,8-dihydroguanine DNA N-glycosylase activity"/>
    <property type="evidence" value="ECO:0007669"/>
    <property type="project" value="TreeGrafter"/>
</dbReference>
<dbReference type="GO" id="GO:0005634">
    <property type="term" value="C:nucleus"/>
    <property type="evidence" value="ECO:0007669"/>
    <property type="project" value="UniProtKB-SubCell"/>
</dbReference>
<evidence type="ECO:0000256" key="14">
    <source>
        <dbReference type="ARBA" id="ARBA00023204"/>
    </source>
</evidence>
<dbReference type="GO" id="GO:0006298">
    <property type="term" value="P:mismatch repair"/>
    <property type="evidence" value="ECO:0007669"/>
    <property type="project" value="TreeGrafter"/>
</dbReference>
<keyword evidence="13" id="KW-0496">Mitochondrion</keyword>
<reference evidence="21" key="1">
    <citation type="journal article" date="2014" name="Science">
        <title>Nonhuman genetics. Genomic basis for the convergent evolution of electric organs.</title>
        <authorList>
            <person name="Gallant J.R."/>
            <person name="Traeger L.L."/>
            <person name="Volkening J.D."/>
            <person name="Moffett H."/>
            <person name="Chen P.H."/>
            <person name="Novina C.D."/>
            <person name="Phillips G.N.Jr."/>
            <person name="Anand R."/>
            <person name="Wells G.B."/>
            <person name="Pinch M."/>
            <person name="Guth R."/>
            <person name="Unguez G.A."/>
            <person name="Albert J.S."/>
            <person name="Zakon H.H."/>
            <person name="Samanta M.P."/>
            <person name="Sussman M.R."/>
        </authorList>
    </citation>
    <scope>NUCLEOTIDE SEQUENCE [LARGE SCALE GENOMIC DNA]</scope>
</reference>
<sequence length="490" mass="54693">ARASRLTMRKRSPFPKCAGEIRCLFCQAAESARPSSYHFFNEPAEVSLFRSRLLRWYDQSKRDLPWRTVAMTETDANIRTYAVWVSEVMLQQTQVATVIDYYNKWMKRWPTVQELAAASVEDVNEMWAGLGYYSRGRRLHQGAQKVMSELAGEMPRTTQGLLKWLPGVGRYTAGAVGSIALGLVTGAVDGNVTRVLCRLRAIGADCTSSLVTDLLWEICNLIVDPERPGQFNQALMELGALVCRPKSPLCARCPVQTHCHAYRKVTHSLPHTRELPQTFQSPCVPDIEDCSAGDSSCKLCLSEGWARDLGVQNYPRKPVRKAPRVERMVTCVLRCRMTEDEDEPQYLLIQRPSTGLLAGMWELPSILLEEDIPGKKHRALLSAEVQRIVGTSPDEDSFQYLGEVVHIFSHIHQTYVVYSASVGGSTERDREPQSRWVSASALQEAAVSTGVKKVCELVHVLTGLRGLAPCRGLKQSSLSQFFTSSKPAST</sequence>
<accession>A0A4W4FRX0</accession>
<evidence type="ECO:0000256" key="6">
    <source>
        <dbReference type="ARBA" id="ARBA00022023"/>
    </source>
</evidence>
<dbReference type="InterPro" id="IPR044298">
    <property type="entry name" value="MIG/MutY"/>
</dbReference>
<dbReference type="CDD" id="cd03431">
    <property type="entry name" value="NUDIX_DNA_Glycosylase_C-MutY"/>
    <property type="match status" value="1"/>
</dbReference>
<comment type="catalytic activity">
    <reaction evidence="1 18">
        <text>Hydrolyzes free adenine bases from 7,8-dihydro-8-oxoguanine:adenine mismatched double-stranded DNA, leaving an apurinic site.</text>
        <dbReference type="EC" id="3.2.2.31"/>
    </reaction>
</comment>
<comment type="cofactor">
    <cofactor evidence="18">
        <name>[4Fe-4S] cluster</name>
        <dbReference type="ChEBI" id="CHEBI:49883"/>
    </cofactor>
    <text evidence="18">Binds 1 [4Fe-4S] cluster.</text>
</comment>
<evidence type="ECO:0000256" key="11">
    <source>
        <dbReference type="ARBA" id="ARBA00023004"/>
    </source>
</evidence>
<evidence type="ECO:0000256" key="2">
    <source>
        <dbReference type="ARBA" id="ARBA00004123"/>
    </source>
</evidence>
<dbReference type="PANTHER" id="PTHR42944:SF1">
    <property type="entry name" value="ADENINE DNA GLYCOSYLASE"/>
    <property type="match status" value="1"/>
</dbReference>
<dbReference type="InterPro" id="IPR015797">
    <property type="entry name" value="NUDIX_hydrolase-like_dom_sf"/>
</dbReference>
<dbReference type="InterPro" id="IPR011257">
    <property type="entry name" value="DNA_glycosylase"/>
</dbReference>
<dbReference type="FunFam" id="1.10.1670.10:FF:000002">
    <property type="entry name" value="Adenine DNA glycosylase"/>
    <property type="match status" value="1"/>
</dbReference>
<evidence type="ECO:0000256" key="7">
    <source>
        <dbReference type="ARBA" id="ARBA00022485"/>
    </source>
</evidence>
<dbReference type="GO" id="GO:0006284">
    <property type="term" value="P:base-excision repair"/>
    <property type="evidence" value="ECO:0007669"/>
    <property type="project" value="UniProtKB-UniRule"/>
</dbReference>
<evidence type="ECO:0000256" key="3">
    <source>
        <dbReference type="ARBA" id="ARBA00004173"/>
    </source>
</evidence>
<evidence type="ECO:0000256" key="10">
    <source>
        <dbReference type="ARBA" id="ARBA00022801"/>
    </source>
</evidence>
<keyword evidence="14" id="KW-0234">DNA repair</keyword>
<keyword evidence="12" id="KW-0411">Iron-sulfur</keyword>
<dbReference type="GO" id="GO:0035485">
    <property type="term" value="F:adenine/guanine mispair binding"/>
    <property type="evidence" value="ECO:0007669"/>
    <property type="project" value="TreeGrafter"/>
</dbReference>
<keyword evidence="16 18" id="KW-0326">Glycosidase</keyword>
<evidence type="ECO:0000256" key="13">
    <source>
        <dbReference type="ARBA" id="ARBA00023128"/>
    </source>
</evidence>
<dbReference type="PANTHER" id="PTHR42944">
    <property type="entry name" value="ADENINE DNA GLYCOSYLASE"/>
    <property type="match status" value="1"/>
</dbReference>
<dbReference type="CDD" id="cd00056">
    <property type="entry name" value="ENDO3c"/>
    <property type="match status" value="1"/>
</dbReference>
<dbReference type="GO" id="GO:0000701">
    <property type="term" value="F:purine-specific mismatch base pair DNA N-glycosylase activity"/>
    <property type="evidence" value="ECO:0007669"/>
    <property type="project" value="UniProtKB-EC"/>
</dbReference>
<dbReference type="PROSITE" id="PS00764">
    <property type="entry name" value="ENDONUCLEASE_III_1"/>
    <property type="match status" value="1"/>
</dbReference>
<evidence type="ECO:0000256" key="12">
    <source>
        <dbReference type="ARBA" id="ARBA00023014"/>
    </source>
</evidence>
<dbReference type="AlphaFoldDB" id="A0A4W4FRX0"/>
<keyword evidence="8" id="KW-0479">Metal-binding</keyword>
<evidence type="ECO:0000256" key="18">
    <source>
        <dbReference type="RuleBase" id="RU365096"/>
    </source>
</evidence>
<evidence type="ECO:0000313" key="21">
    <source>
        <dbReference type="Proteomes" id="UP000314983"/>
    </source>
</evidence>
<proteinExistence type="inferred from homology"/>
<keyword evidence="15" id="KW-0539">Nucleus</keyword>
<dbReference type="GO" id="GO:0005739">
    <property type="term" value="C:mitochondrion"/>
    <property type="evidence" value="ECO:0007669"/>
    <property type="project" value="UniProtKB-SubCell"/>
</dbReference>
<dbReference type="Pfam" id="PF00730">
    <property type="entry name" value="HhH-GPD"/>
    <property type="match status" value="1"/>
</dbReference>
<evidence type="ECO:0000256" key="17">
    <source>
        <dbReference type="ARBA" id="ARBA00058024"/>
    </source>
</evidence>
<dbReference type="InterPro" id="IPR023170">
    <property type="entry name" value="HhH_base_excis_C"/>
</dbReference>
<evidence type="ECO:0000259" key="19">
    <source>
        <dbReference type="SMART" id="SM00478"/>
    </source>
</evidence>
<gene>
    <name evidence="20" type="primary">MUTYH</name>
</gene>
<reference evidence="21" key="2">
    <citation type="journal article" date="2017" name="Sci. Adv.">
        <title>A tail of two voltages: Proteomic comparison of the three electric organs of the electric eel.</title>
        <authorList>
            <person name="Traeger L.L."/>
            <person name="Sabat G."/>
            <person name="Barrett-Wilt G.A."/>
            <person name="Wells G.B."/>
            <person name="Sussman M.R."/>
        </authorList>
    </citation>
    <scope>NUCLEOTIDE SEQUENCE [LARGE SCALE GENOMIC DNA]</scope>
</reference>
<dbReference type="GO" id="GO:0051539">
    <property type="term" value="F:4 iron, 4 sulfur cluster binding"/>
    <property type="evidence" value="ECO:0007669"/>
    <property type="project" value="UniProtKB-UniRule"/>
</dbReference>
<comment type="function">
    <text evidence="18">Adenine glycosylase active on G-A mispairs.</text>
</comment>
<dbReference type="InterPro" id="IPR003265">
    <property type="entry name" value="HhH-GPD_domain"/>
</dbReference>
<dbReference type="FunFam" id="3.90.79.10:FF:000026">
    <property type="entry name" value="Adenine DNA glycosylase"/>
    <property type="match status" value="1"/>
</dbReference>
<dbReference type="GO" id="GO:0032357">
    <property type="term" value="F:oxidized purine DNA binding"/>
    <property type="evidence" value="ECO:0007669"/>
    <property type="project" value="TreeGrafter"/>
</dbReference>
<reference evidence="20" key="3">
    <citation type="submission" date="2020-05" db="EMBL/GenBank/DDBJ databases">
        <title>Electrophorus electricus (electric eel) genome, fEleEle1, primary haplotype.</title>
        <authorList>
            <person name="Myers G."/>
            <person name="Meyer A."/>
            <person name="Fedrigo O."/>
            <person name="Formenti G."/>
            <person name="Rhie A."/>
            <person name="Tracey A."/>
            <person name="Sims Y."/>
            <person name="Jarvis E.D."/>
        </authorList>
    </citation>
    <scope>NUCLEOTIDE SEQUENCE [LARGE SCALE GENOMIC DNA]</scope>
</reference>